<name>A0A2S8G467_9BACT</name>
<dbReference type="RefSeq" id="WP_146115520.1">
    <property type="nucleotide sequence ID" value="NZ_PUIA01000016.1"/>
</dbReference>
<reference evidence="1 2" key="1">
    <citation type="submission" date="2018-02" db="EMBL/GenBank/DDBJ databases">
        <title>Comparative genomes isolates from brazilian mangrove.</title>
        <authorList>
            <person name="Araujo J.E."/>
            <person name="Taketani R.G."/>
            <person name="Silva M.C.P."/>
            <person name="Loureco M.V."/>
            <person name="Andreote F.D."/>
        </authorList>
    </citation>
    <scope>NUCLEOTIDE SEQUENCE [LARGE SCALE GENOMIC DNA]</scope>
    <source>
        <strain evidence="1 2">HEX-2 MGV</strain>
    </source>
</reference>
<accession>A0A2S8G467</accession>
<evidence type="ECO:0000313" key="2">
    <source>
        <dbReference type="Proteomes" id="UP000240009"/>
    </source>
</evidence>
<proteinExistence type="predicted"/>
<dbReference type="OrthoDB" id="289094at2"/>
<evidence type="ECO:0000313" key="1">
    <source>
        <dbReference type="EMBL" id="PQO39249.1"/>
    </source>
</evidence>
<evidence type="ECO:0008006" key="3">
    <source>
        <dbReference type="Google" id="ProtNLM"/>
    </source>
</evidence>
<sequence>MSISGCTRASFEPRYQVSGTVTYDGKPVPSGLVKFQPDVEKGGYGPGGYAPIKDGEFCTAEGICAGPVKVSICGFDGIPLEVVNEDGKTVMEETNLFKEYPTLAEIKHANTVIDFAVPEL</sequence>
<protein>
    <recommendedName>
        <fullName evidence="3">Carboxypeptidase regulatory-like domain-containing protein</fullName>
    </recommendedName>
</protein>
<organism evidence="1 2">
    <name type="scientific">Blastopirellula marina</name>
    <dbReference type="NCBI Taxonomy" id="124"/>
    <lineage>
        <taxon>Bacteria</taxon>
        <taxon>Pseudomonadati</taxon>
        <taxon>Planctomycetota</taxon>
        <taxon>Planctomycetia</taxon>
        <taxon>Pirellulales</taxon>
        <taxon>Pirellulaceae</taxon>
        <taxon>Blastopirellula</taxon>
    </lineage>
</organism>
<dbReference type="EMBL" id="PUIA01000016">
    <property type="protein sequence ID" value="PQO39249.1"/>
    <property type="molecule type" value="Genomic_DNA"/>
</dbReference>
<dbReference type="AlphaFoldDB" id="A0A2S8G467"/>
<dbReference type="Proteomes" id="UP000240009">
    <property type="component" value="Unassembled WGS sequence"/>
</dbReference>
<comment type="caution">
    <text evidence="1">The sequence shown here is derived from an EMBL/GenBank/DDBJ whole genome shotgun (WGS) entry which is preliminary data.</text>
</comment>
<gene>
    <name evidence="1" type="ORF">C5Y96_05165</name>
</gene>